<dbReference type="WBParaSite" id="GPUH_0001937201-mRNA-1">
    <property type="protein sequence ID" value="GPUH_0001937201-mRNA-1"/>
    <property type="gene ID" value="GPUH_0001937201"/>
</dbReference>
<proteinExistence type="predicted"/>
<dbReference type="GO" id="GO:0030686">
    <property type="term" value="C:90S preribosome"/>
    <property type="evidence" value="ECO:0007669"/>
    <property type="project" value="TreeGrafter"/>
</dbReference>
<dbReference type="PANTHER" id="PTHR17695">
    <property type="entry name" value="SMALL SUBUNIT PROCESSOME COMPONENT 20 HOMOLOG"/>
    <property type="match status" value="1"/>
</dbReference>
<dbReference type="AlphaFoldDB" id="A0A183EEF6"/>
<reference evidence="3" key="1">
    <citation type="submission" date="2016-06" db="UniProtKB">
        <authorList>
            <consortium name="WormBaseParasite"/>
        </authorList>
    </citation>
    <scope>IDENTIFICATION</scope>
</reference>
<dbReference type="EMBL" id="UYRT01088363">
    <property type="protein sequence ID" value="VDN33661.1"/>
    <property type="molecule type" value="Genomic_DNA"/>
</dbReference>
<sequence length="205" mass="23089">MAVAWADTSTAVVVDKVCRRSPGAKYCLTHSSRSASKPQRPITALQDRREILINSLRCFLLLLKFPLPALRTNMPKFLDRLFIFLADYTAFTTAGHAAEYAQNSLEVSQLVFKAFTQIIKDAPNFLLTAKRLQLLLTYAETDVFDSQKQAVAFPLIKAIIIRKLQDPKVCPVDEYGATYGFINNAEKTISIIHKIVLAMCSECWR</sequence>
<keyword evidence="2" id="KW-1185">Reference proteome</keyword>
<accession>A0A183EEF6</accession>
<protein>
    <submittedName>
        <fullName evidence="3">Ras-GAP domain-containing protein</fullName>
    </submittedName>
</protein>
<evidence type="ECO:0000313" key="2">
    <source>
        <dbReference type="Proteomes" id="UP000271098"/>
    </source>
</evidence>
<gene>
    <name evidence="1" type="ORF">GPUH_LOCUS19348</name>
</gene>
<dbReference type="OrthoDB" id="5871885at2759"/>
<dbReference type="InterPro" id="IPR052575">
    <property type="entry name" value="SSU_processome_comp_20"/>
</dbReference>
<reference evidence="1 2" key="2">
    <citation type="submission" date="2018-11" db="EMBL/GenBank/DDBJ databases">
        <authorList>
            <consortium name="Pathogen Informatics"/>
        </authorList>
    </citation>
    <scope>NUCLEOTIDE SEQUENCE [LARGE SCALE GENOMIC DNA]</scope>
</reference>
<dbReference type="GO" id="GO:0032040">
    <property type="term" value="C:small-subunit processome"/>
    <property type="evidence" value="ECO:0007669"/>
    <property type="project" value="TreeGrafter"/>
</dbReference>
<dbReference type="PANTHER" id="PTHR17695:SF11">
    <property type="entry name" value="SMALL SUBUNIT PROCESSOME COMPONENT 20 HOMOLOG"/>
    <property type="match status" value="1"/>
</dbReference>
<dbReference type="Proteomes" id="UP000271098">
    <property type="component" value="Unassembled WGS sequence"/>
</dbReference>
<organism evidence="3">
    <name type="scientific">Gongylonema pulchrum</name>
    <dbReference type="NCBI Taxonomy" id="637853"/>
    <lineage>
        <taxon>Eukaryota</taxon>
        <taxon>Metazoa</taxon>
        <taxon>Ecdysozoa</taxon>
        <taxon>Nematoda</taxon>
        <taxon>Chromadorea</taxon>
        <taxon>Rhabditida</taxon>
        <taxon>Spirurina</taxon>
        <taxon>Spiruromorpha</taxon>
        <taxon>Spiruroidea</taxon>
        <taxon>Gongylonematidae</taxon>
        <taxon>Gongylonema</taxon>
    </lineage>
</organism>
<evidence type="ECO:0000313" key="1">
    <source>
        <dbReference type="EMBL" id="VDN33661.1"/>
    </source>
</evidence>
<evidence type="ECO:0000313" key="3">
    <source>
        <dbReference type="WBParaSite" id="GPUH_0001937201-mRNA-1"/>
    </source>
</evidence>
<name>A0A183EEF6_9BILA</name>